<evidence type="ECO:0000259" key="7">
    <source>
        <dbReference type="PROSITE" id="PS50145"/>
    </source>
</evidence>
<dbReference type="InterPro" id="IPR001293">
    <property type="entry name" value="Znf_TRAF"/>
</dbReference>
<dbReference type="Proteomes" id="UP000694888">
    <property type="component" value="Unplaced"/>
</dbReference>
<keyword evidence="3 4" id="KW-0862">Zinc</keyword>
<proteinExistence type="predicted"/>
<dbReference type="SUPFAM" id="SSF57850">
    <property type="entry name" value="RING/U-box"/>
    <property type="match status" value="1"/>
</dbReference>
<evidence type="ECO:0000256" key="4">
    <source>
        <dbReference type="PROSITE-ProRule" id="PRU00207"/>
    </source>
</evidence>
<dbReference type="PROSITE" id="PS50145">
    <property type="entry name" value="ZF_TRAF"/>
    <property type="match status" value="1"/>
</dbReference>
<keyword evidence="1 4" id="KW-0479">Metal-binding</keyword>
<dbReference type="InterPro" id="IPR017907">
    <property type="entry name" value="Znf_RING_CS"/>
</dbReference>
<dbReference type="Pfam" id="PF00097">
    <property type="entry name" value="zf-C3HC4"/>
    <property type="match status" value="1"/>
</dbReference>
<evidence type="ECO:0000256" key="3">
    <source>
        <dbReference type="ARBA" id="ARBA00022833"/>
    </source>
</evidence>
<evidence type="ECO:0000313" key="10">
    <source>
        <dbReference type="RefSeq" id="XP_005105312.2"/>
    </source>
</evidence>
<keyword evidence="5" id="KW-0175">Coiled coil</keyword>
<keyword evidence="2 4" id="KW-0863">Zinc-finger</keyword>
<dbReference type="InterPro" id="IPR013010">
    <property type="entry name" value="Znf_SIAH"/>
</dbReference>
<feature type="domain" description="RING-type" evidence="6">
    <location>
        <begin position="18"/>
        <end position="56"/>
    </location>
</feature>
<evidence type="ECO:0000256" key="5">
    <source>
        <dbReference type="SAM" id="Coils"/>
    </source>
</evidence>
<dbReference type="SUPFAM" id="SSF49599">
    <property type="entry name" value="TRAF domain-like"/>
    <property type="match status" value="1"/>
</dbReference>
<accession>A0ABM0JZP3</accession>
<evidence type="ECO:0000256" key="1">
    <source>
        <dbReference type="ARBA" id="ARBA00022723"/>
    </source>
</evidence>
<keyword evidence="9" id="KW-1185">Reference proteome</keyword>
<reference evidence="10" key="1">
    <citation type="submission" date="2025-08" db="UniProtKB">
        <authorList>
            <consortium name="RefSeq"/>
        </authorList>
    </citation>
    <scope>IDENTIFICATION</scope>
</reference>
<dbReference type="PROSITE" id="PS50089">
    <property type="entry name" value="ZF_RING_2"/>
    <property type="match status" value="1"/>
</dbReference>
<dbReference type="InterPro" id="IPR018957">
    <property type="entry name" value="Znf_C3HC4_RING-type"/>
</dbReference>
<sequence length="286" mass="32584">MGVDTDRFVSQVNDGLLCSICRDVLEEPLQAPCEHAFCRACIQGWLVNECTCPEDRQPLFLSDLRPLFRYMRNDLDRLQLHCQYFTEGCLTVCTMESLRSHETACDHATVTCPFEDCALSMTRRELEEHVLLCHTSRMTSHAPTPSGLRVCPGGCGLELTSENDAREHSCIAELRTTVEVLRAEMTCRMEDQRRNLEARLDAQRGHMVQREAVLQGQIESLKTEVKRLSDRLKSLLDAEVDRRRELDRMTSERAEILAMLAEIQRLQKEEQGCQHCSGGKSKVTPV</sequence>
<dbReference type="PANTHER" id="PTHR10131:SF157">
    <property type="entry name" value="RECEPTOR-ASSOCIATED FACTOR, PUTATIVE-RELATED"/>
    <property type="match status" value="1"/>
</dbReference>
<dbReference type="Gene3D" id="3.30.40.10">
    <property type="entry name" value="Zinc/RING finger domain, C3HC4 (zinc finger)"/>
    <property type="match status" value="2"/>
</dbReference>
<evidence type="ECO:0000313" key="9">
    <source>
        <dbReference type="Proteomes" id="UP000694888"/>
    </source>
</evidence>
<dbReference type="PROSITE" id="PS51081">
    <property type="entry name" value="ZF_SIAH"/>
    <property type="match status" value="1"/>
</dbReference>
<dbReference type="InterPro" id="IPR001841">
    <property type="entry name" value="Znf_RING"/>
</dbReference>
<evidence type="ECO:0000259" key="8">
    <source>
        <dbReference type="PROSITE" id="PS51081"/>
    </source>
</evidence>
<name>A0ABM0JZP3_APLCA</name>
<dbReference type="SMART" id="SM00184">
    <property type="entry name" value="RING"/>
    <property type="match status" value="1"/>
</dbReference>
<dbReference type="RefSeq" id="XP_005105312.2">
    <property type="nucleotide sequence ID" value="XM_005105255.3"/>
</dbReference>
<evidence type="ECO:0000259" key="6">
    <source>
        <dbReference type="PROSITE" id="PS50089"/>
    </source>
</evidence>
<dbReference type="InterPro" id="IPR013083">
    <property type="entry name" value="Znf_RING/FYVE/PHD"/>
</dbReference>
<feature type="zinc finger region" description="TRAF-type" evidence="4">
    <location>
        <begin position="100"/>
        <end position="163"/>
    </location>
</feature>
<evidence type="ECO:0000256" key="2">
    <source>
        <dbReference type="ARBA" id="ARBA00022771"/>
    </source>
</evidence>
<organism evidence="9 10">
    <name type="scientific">Aplysia californica</name>
    <name type="common">California sea hare</name>
    <dbReference type="NCBI Taxonomy" id="6500"/>
    <lineage>
        <taxon>Eukaryota</taxon>
        <taxon>Metazoa</taxon>
        <taxon>Spiralia</taxon>
        <taxon>Lophotrochozoa</taxon>
        <taxon>Mollusca</taxon>
        <taxon>Gastropoda</taxon>
        <taxon>Heterobranchia</taxon>
        <taxon>Euthyneura</taxon>
        <taxon>Tectipleura</taxon>
        <taxon>Aplysiida</taxon>
        <taxon>Aplysioidea</taxon>
        <taxon>Aplysiidae</taxon>
        <taxon>Aplysia</taxon>
    </lineage>
</organism>
<dbReference type="PANTHER" id="PTHR10131">
    <property type="entry name" value="TNF RECEPTOR ASSOCIATED FACTOR"/>
    <property type="match status" value="1"/>
</dbReference>
<feature type="coiled-coil region" evidence="5">
    <location>
        <begin position="211"/>
        <end position="269"/>
    </location>
</feature>
<dbReference type="PROSITE" id="PS00518">
    <property type="entry name" value="ZF_RING_1"/>
    <property type="match status" value="1"/>
</dbReference>
<feature type="domain" description="SIAH-type" evidence="8">
    <location>
        <begin position="77"/>
        <end position="135"/>
    </location>
</feature>
<protein>
    <submittedName>
        <fullName evidence="10">E3 ubiquitin-protein ligase NRDP1</fullName>
    </submittedName>
</protein>
<feature type="domain" description="TRAF-type" evidence="7">
    <location>
        <begin position="100"/>
        <end position="163"/>
    </location>
</feature>
<dbReference type="GeneID" id="101853404"/>
<gene>
    <name evidence="10" type="primary">LOC101853404</name>
</gene>